<dbReference type="STRING" id="1799789.AX660_04650"/>
<name>A0A136A664_9ALTE</name>
<evidence type="ECO:0000313" key="2">
    <source>
        <dbReference type="Proteomes" id="UP000070299"/>
    </source>
</evidence>
<organism evidence="1 2">
    <name type="scientific">Paraglaciecola hydrolytica</name>
    <dbReference type="NCBI Taxonomy" id="1799789"/>
    <lineage>
        <taxon>Bacteria</taxon>
        <taxon>Pseudomonadati</taxon>
        <taxon>Pseudomonadota</taxon>
        <taxon>Gammaproteobacteria</taxon>
        <taxon>Alteromonadales</taxon>
        <taxon>Alteromonadaceae</taxon>
        <taxon>Paraglaciecola</taxon>
    </lineage>
</organism>
<evidence type="ECO:0000313" key="1">
    <source>
        <dbReference type="EMBL" id="KXI30719.1"/>
    </source>
</evidence>
<accession>A0A136A664</accession>
<comment type="caution">
    <text evidence="1">The sequence shown here is derived from an EMBL/GenBank/DDBJ whole genome shotgun (WGS) entry which is preliminary data.</text>
</comment>
<dbReference type="EMBL" id="LSNE01000002">
    <property type="protein sequence ID" value="KXI30719.1"/>
    <property type="molecule type" value="Genomic_DNA"/>
</dbReference>
<reference evidence="2" key="1">
    <citation type="submission" date="2016-02" db="EMBL/GenBank/DDBJ databases">
        <authorList>
            <person name="Schultz-Johansen M."/>
            <person name="Glaring M.A."/>
            <person name="Bech P.K."/>
            <person name="Stougaard P."/>
        </authorList>
    </citation>
    <scope>NUCLEOTIDE SEQUENCE [LARGE SCALE GENOMIC DNA]</scope>
    <source>
        <strain evidence="2">S66</strain>
    </source>
</reference>
<gene>
    <name evidence="1" type="ORF">AX660_04650</name>
</gene>
<sequence>MSLSCYKIDLGDAMLAEQRLAELKQVLTDIFIGAHKPQAMWACYRHETVGMHCHLMLYLSVELQAKAGLDKVLLCTRPTLLDACYFLGEQDNVS</sequence>
<dbReference type="AlphaFoldDB" id="A0A136A664"/>
<proteinExistence type="predicted"/>
<dbReference type="Proteomes" id="UP000070299">
    <property type="component" value="Unassembled WGS sequence"/>
</dbReference>
<protein>
    <submittedName>
        <fullName evidence="1">Uncharacterized protein</fullName>
    </submittedName>
</protein>
<keyword evidence="2" id="KW-1185">Reference proteome</keyword>